<keyword evidence="3 5" id="KW-1133">Transmembrane helix</keyword>
<dbReference type="EMBL" id="MVGC01000156">
    <property type="protein sequence ID" value="RJE22679.1"/>
    <property type="molecule type" value="Genomic_DNA"/>
</dbReference>
<evidence type="ECO:0000259" key="6">
    <source>
        <dbReference type="Pfam" id="PF01284"/>
    </source>
</evidence>
<dbReference type="InterPro" id="IPR008253">
    <property type="entry name" value="Marvel"/>
</dbReference>
<evidence type="ECO:0000256" key="2">
    <source>
        <dbReference type="ARBA" id="ARBA00022692"/>
    </source>
</evidence>
<accession>A0A3A2ZHH6</accession>
<dbReference type="AlphaFoldDB" id="A0A3A2ZHH6"/>
<organism evidence="7 8">
    <name type="scientific">Aspergillus sclerotialis</name>
    <dbReference type="NCBI Taxonomy" id="2070753"/>
    <lineage>
        <taxon>Eukaryota</taxon>
        <taxon>Fungi</taxon>
        <taxon>Dikarya</taxon>
        <taxon>Ascomycota</taxon>
        <taxon>Pezizomycotina</taxon>
        <taxon>Eurotiomycetes</taxon>
        <taxon>Eurotiomycetidae</taxon>
        <taxon>Eurotiales</taxon>
        <taxon>Aspergillaceae</taxon>
        <taxon>Aspergillus</taxon>
        <taxon>Aspergillus subgen. Polypaecilum</taxon>
    </lineage>
</organism>
<protein>
    <submittedName>
        <fullName evidence="7">Non-classical export protein</fullName>
    </submittedName>
</protein>
<sequence>MALTGNIIAQAFAGNPATVNYAMFAAAFSIASLFYLAPASFKVDWSGHPIIMIVLDTLNAIWFLTSGIALAARLHCRDCSDKSYTLNNEITNGSHNPAKRCREAQAVVAFLFFTWAGYTVSMVISFFQTRRYAVSAQPRTGRPRATRPMMSQV</sequence>
<dbReference type="GO" id="GO:0072659">
    <property type="term" value="P:protein localization to plasma membrane"/>
    <property type="evidence" value="ECO:0007669"/>
    <property type="project" value="TreeGrafter"/>
</dbReference>
<reference evidence="8" key="1">
    <citation type="submission" date="2017-02" db="EMBL/GenBank/DDBJ databases">
        <authorList>
            <person name="Tafer H."/>
            <person name="Lopandic K."/>
        </authorList>
    </citation>
    <scope>NUCLEOTIDE SEQUENCE [LARGE SCALE GENOMIC DNA]</scope>
    <source>
        <strain evidence="8">CBS 366.77</strain>
    </source>
</reference>
<keyword evidence="8" id="KW-1185">Reference proteome</keyword>
<feature type="transmembrane region" description="Helical" evidence="5">
    <location>
        <begin position="50"/>
        <end position="72"/>
    </location>
</feature>
<evidence type="ECO:0000256" key="4">
    <source>
        <dbReference type="ARBA" id="ARBA00023136"/>
    </source>
</evidence>
<dbReference type="Proteomes" id="UP000266188">
    <property type="component" value="Unassembled WGS sequence"/>
</dbReference>
<evidence type="ECO:0000313" key="8">
    <source>
        <dbReference type="Proteomes" id="UP000266188"/>
    </source>
</evidence>
<dbReference type="OrthoDB" id="5423111at2759"/>
<evidence type="ECO:0000313" key="7">
    <source>
        <dbReference type="EMBL" id="RJE22679.1"/>
    </source>
</evidence>
<evidence type="ECO:0000256" key="3">
    <source>
        <dbReference type="ARBA" id="ARBA00022989"/>
    </source>
</evidence>
<dbReference type="InterPro" id="IPR052649">
    <property type="entry name" value="NCE102-like"/>
</dbReference>
<comment type="caution">
    <text evidence="7">The sequence shown here is derived from an EMBL/GenBank/DDBJ whole genome shotgun (WGS) entry which is preliminary data.</text>
</comment>
<feature type="domain" description="MARVEL" evidence="6">
    <location>
        <begin position="1"/>
        <end position="124"/>
    </location>
</feature>
<dbReference type="GO" id="GO:0070941">
    <property type="term" value="P:eisosome assembly"/>
    <property type="evidence" value="ECO:0007669"/>
    <property type="project" value="TreeGrafter"/>
</dbReference>
<dbReference type="GO" id="GO:0005886">
    <property type="term" value="C:plasma membrane"/>
    <property type="evidence" value="ECO:0007669"/>
    <property type="project" value="TreeGrafter"/>
</dbReference>
<dbReference type="Pfam" id="PF01284">
    <property type="entry name" value="MARVEL"/>
    <property type="match status" value="1"/>
</dbReference>
<gene>
    <name evidence="7" type="ORF">PHISCL_04982</name>
</gene>
<dbReference type="GO" id="GO:0032126">
    <property type="term" value="C:eisosome"/>
    <property type="evidence" value="ECO:0007669"/>
    <property type="project" value="TreeGrafter"/>
</dbReference>
<keyword evidence="2 5" id="KW-0812">Transmembrane</keyword>
<feature type="transmembrane region" description="Helical" evidence="5">
    <location>
        <begin position="106"/>
        <end position="127"/>
    </location>
</feature>
<dbReference type="PANTHER" id="PTHR28165:SF1">
    <property type="entry name" value="NON-CLASSICAL EXPORT PROTEIN 2-RELATED"/>
    <property type="match status" value="1"/>
</dbReference>
<comment type="subcellular location">
    <subcellularLocation>
        <location evidence="1">Membrane</location>
        <topology evidence="1">Multi-pass membrane protein</topology>
    </subcellularLocation>
</comment>
<proteinExistence type="predicted"/>
<feature type="transmembrane region" description="Helical" evidence="5">
    <location>
        <begin position="21"/>
        <end position="38"/>
    </location>
</feature>
<dbReference type="STRING" id="2070753.A0A3A2ZHH6"/>
<evidence type="ECO:0000256" key="1">
    <source>
        <dbReference type="ARBA" id="ARBA00004141"/>
    </source>
</evidence>
<evidence type="ECO:0000256" key="5">
    <source>
        <dbReference type="SAM" id="Phobius"/>
    </source>
</evidence>
<name>A0A3A2ZHH6_9EURO</name>
<dbReference type="PANTHER" id="PTHR28165">
    <property type="entry name" value="NON-CLASSICAL EXPORT PROTEIN 2-RELATED"/>
    <property type="match status" value="1"/>
</dbReference>
<keyword evidence="4 5" id="KW-0472">Membrane</keyword>